<evidence type="ECO:0000259" key="2">
    <source>
        <dbReference type="Pfam" id="PF06057"/>
    </source>
</evidence>
<dbReference type="Gene3D" id="3.40.50.1820">
    <property type="entry name" value="alpha/beta hydrolase"/>
    <property type="match status" value="1"/>
</dbReference>
<dbReference type="InterPro" id="IPR011225">
    <property type="entry name" value="IV_sec_VirJ"/>
</dbReference>
<feature type="domain" description="Bacterial virulence" evidence="2">
    <location>
        <begin position="275"/>
        <end position="462"/>
    </location>
</feature>
<dbReference type="InterPro" id="IPR010333">
    <property type="entry name" value="VirJ"/>
</dbReference>
<protein>
    <submittedName>
        <fullName evidence="3">Type IV secretory pathway VirJ component</fullName>
    </submittedName>
</protein>
<sequence length="473" mass="49820">MMRRLALALIASCLVAPAFAQDAAPAAATANPAAATPPQFTAGLLGKPEILLPKGDVTGAVFLFSDKGGWSANEETLAATLQKSGAIVVGVDTPKFFAGLEVDKEDECVYLVSDIEDLSHQIQRALGTPNYHSPIIAGVGIAGTLGLAIAAQTPDATIGHTVAIDPAKAIPLVKPLCTDAPRTVENGESVYGLATGDLTNPVDVLYTSAAPADGRAHVVELQNQGFKIKSKDASVGAFAALEARLERILAPKSTSDDPLADLPLVELEATPKYSTMAVIYSGDGGWRDIDKSIGEALQKQGVPVVGVDSLRYFWSKKEPAQTAADLKRIIDTYTEKWGIDHVVLIGYSFGADILPSAYNNLAVEEKDQVAEISLLGLSPDVDYEISVGEFLGTNSSDGQTLPDLKLIKPSLIQCIYGEEEDDTVCPKLDGTGAELIKTTGGHHFDGDYDALAAKILDGLKRRVADGSNPQAQK</sequence>
<keyword evidence="1" id="KW-0732">Signal</keyword>
<dbReference type="EMBL" id="JAUSVO010000003">
    <property type="protein sequence ID" value="MDQ0437876.1"/>
    <property type="molecule type" value="Genomic_DNA"/>
</dbReference>
<proteinExistence type="predicted"/>
<reference evidence="3 4" key="1">
    <citation type="submission" date="2023-07" db="EMBL/GenBank/DDBJ databases">
        <title>Genomic Encyclopedia of Type Strains, Phase IV (KMG-IV): sequencing the most valuable type-strain genomes for metagenomic binning, comparative biology and taxonomic classification.</title>
        <authorList>
            <person name="Goeker M."/>
        </authorList>
    </citation>
    <scope>NUCLEOTIDE SEQUENCE [LARGE SCALE GENOMIC DNA]</scope>
    <source>
        <strain evidence="3 4">B6-8</strain>
    </source>
</reference>
<evidence type="ECO:0000256" key="1">
    <source>
        <dbReference type="SAM" id="SignalP"/>
    </source>
</evidence>
<evidence type="ECO:0000313" key="3">
    <source>
        <dbReference type="EMBL" id="MDQ0437876.1"/>
    </source>
</evidence>
<dbReference type="Proteomes" id="UP001241603">
    <property type="component" value="Unassembled WGS sequence"/>
</dbReference>
<dbReference type="Pfam" id="PF06057">
    <property type="entry name" value="VirJ"/>
    <property type="match status" value="1"/>
</dbReference>
<organism evidence="3 4">
    <name type="scientific">Kaistia dalseonensis</name>
    <dbReference type="NCBI Taxonomy" id="410840"/>
    <lineage>
        <taxon>Bacteria</taxon>
        <taxon>Pseudomonadati</taxon>
        <taxon>Pseudomonadota</taxon>
        <taxon>Alphaproteobacteria</taxon>
        <taxon>Hyphomicrobiales</taxon>
        <taxon>Kaistiaceae</taxon>
        <taxon>Kaistia</taxon>
    </lineage>
</organism>
<dbReference type="InterPro" id="IPR029058">
    <property type="entry name" value="AB_hydrolase_fold"/>
</dbReference>
<dbReference type="RefSeq" id="WP_266348804.1">
    <property type="nucleotide sequence ID" value="NZ_JAPKNG010000003.1"/>
</dbReference>
<accession>A0ABU0H8T3</accession>
<name>A0ABU0H8T3_9HYPH</name>
<feature type="signal peptide" evidence="1">
    <location>
        <begin position="1"/>
        <end position="20"/>
    </location>
</feature>
<keyword evidence="4" id="KW-1185">Reference proteome</keyword>
<dbReference type="PIRSF" id="PIRSF029063">
    <property type="entry name" value="IV_sec_VirJ"/>
    <property type="match status" value="1"/>
</dbReference>
<feature type="chain" id="PRO_5045331736" evidence="1">
    <location>
        <begin position="21"/>
        <end position="473"/>
    </location>
</feature>
<comment type="caution">
    <text evidence="3">The sequence shown here is derived from an EMBL/GenBank/DDBJ whole genome shotgun (WGS) entry which is preliminary data.</text>
</comment>
<evidence type="ECO:0000313" key="4">
    <source>
        <dbReference type="Proteomes" id="UP001241603"/>
    </source>
</evidence>
<gene>
    <name evidence="3" type="ORF">QO014_002268</name>
</gene>
<dbReference type="SUPFAM" id="SSF53474">
    <property type="entry name" value="alpha/beta-Hydrolases"/>
    <property type="match status" value="2"/>
</dbReference>